<dbReference type="Proteomes" id="UP000037035">
    <property type="component" value="Unassembled WGS sequence"/>
</dbReference>
<protein>
    <submittedName>
        <fullName evidence="1">Uncharacterized protein</fullName>
    </submittedName>
</protein>
<proteinExistence type="predicted"/>
<sequence length="60" mass="6942">QSIILITTQTTLELCFTAMKQQLCWTQALTMTLDAEWDLRLTFVNVVTPLLLFKLYTQCS</sequence>
<dbReference type="VEuPathDB" id="FungiDB:VP01_6708g2"/>
<comment type="caution">
    <text evidence="1">The sequence shown here is derived from an EMBL/GenBank/DDBJ whole genome shotgun (WGS) entry which is preliminary data.</text>
</comment>
<evidence type="ECO:0000313" key="1">
    <source>
        <dbReference type="EMBL" id="KNZ47062.1"/>
    </source>
</evidence>
<keyword evidence="2" id="KW-1185">Reference proteome</keyword>
<organism evidence="1 2">
    <name type="scientific">Puccinia sorghi</name>
    <dbReference type="NCBI Taxonomy" id="27349"/>
    <lineage>
        <taxon>Eukaryota</taxon>
        <taxon>Fungi</taxon>
        <taxon>Dikarya</taxon>
        <taxon>Basidiomycota</taxon>
        <taxon>Pucciniomycotina</taxon>
        <taxon>Pucciniomycetes</taxon>
        <taxon>Pucciniales</taxon>
        <taxon>Pucciniaceae</taxon>
        <taxon>Puccinia</taxon>
    </lineage>
</organism>
<dbReference type="EMBL" id="LAVV01012060">
    <property type="protein sequence ID" value="KNZ47062.1"/>
    <property type="molecule type" value="Genomic_DNA"/>
</dbReference>
<accession>A0A0L6UFL7</accession>
<dbReference type="AlphaFoldDB" id="A0A0L6UFL7"/>
<gene>
    <name evidence="1" type="ORF">VP01_6708g2</name>
</gene>
<reference evidence="1 2" key="1">
    <citation type="submission" date="2015-08" db="EMBL/GenBank/DDBJ databases">
        <title>Next Generation Sequencing and Analysis of the Genome of Puccinia sorghi L Schw, the Causal Agent of Maize Common Rust.</title>
        <authorList>
            <person name="Rochi L."/>
            <person name="Burguener G."/>
            <person name="Darino M."/>
            <person name="Turjanski A."/>
            <person name="Kreff E."/>
            <person name="Dieguez M.J."/>
            <person name="Sacco F."/>
        </authorList>
    </citation>
    <scope>NUCLEOTIDE SEQUENCE [LARGE SCALE GENOMIC DNA]</scope>
    <source>
        <strain evidence="1 2">RO10H11247</strain>
    </source>
</reference>
<feature type="non-terminal residue" evidence="1">
    <location>
        <position position="1"/>
    </location>
</feature>
<evidence type="ECO:0000313" key="2">
    <source>
        <dbReference type="Proteomes" id="UP000037035"/>
    </source>
</evidence>
<name>A0A0L6UFL7_9BASI</name>